<dbReference type="AlphaFoldDB" id="A0A9W8MW20"/>
<dbReference type="Proteomes" id="UP001148786">
    <property type="component" value="Unassembled WGS sequence"/>
</dbReference>
<comment type="caution">
    <text evidence="2">The sequence shown here is derived from an EMBL/GenBank/DDBJ whole genome shotgun (WGS) entry which is preliminary data.</text>
</comment>
<evidence type="ECO:0000313" key="3">
    <source>
        <dbReference type="Proteomes" id="UP001148786"/>
    </source>
</evidence>
<feature type="transmembrane region" description="Helical" evidence="1">
    <location>
        <begin position="112"/>
        <end position="133"/>
    </location>
</feature>
<evidence type="ECO:0000256" key="1">
    <source>
        <dbReference type="SAM" id="Phobius"/>
    </source>
</evidence>
<accession>A0A9W8MW20</accession>
<evidence type="ECO:0000313" key="2">
    <source>
        <dbReference type="EMBL" id="KAJ3509947.1"/>
    </source>
</evidence>
<feature type="transmembrane region" description="Helical" evidence="1">
    <location>
        <begin position="145"/>
        <end position="167"/>
    </location>
</feature>
<keyword evidence="1" id="KW-0812">Transmembrane</keyword>
<sequence>MASLFGQLGVILAPKESSLPNAVRSYLIVSLFYATVWFSRLAMVFTIIRIGSEQFRHRLLAFIAMLFFLFFFILLVQLFWICGPQREVPEIAALAPGSINVFSCVPIRQMGILQISFDAFADLSLLLSSFRLFVIIQHRPLRYRLILLFSTCLLTTGVSAVHVYLILTAKSVLILIAALVEGSVSLIVCSLPIVTNLFVRITEGNSSASQPQPLTITFAPETVSLSSL</sequence>
<protein>
    <submittedName>
        <fullName evidence="2">Uncharacterized protein</fullName>
    </submittedName>
</protein>
<reference evidence="2" key="1">
    <citation type="submission" date="2022-07" db="EMBL/GenBank/DDBJ databases">
        <title>Genome Sequence of Agrocybe chaxingu.</title>
        <authorList>
            <person name="Buettner E."/>
        </authorList>
    </citation>
    <scope>NUCLEOTIDE SEQUENCE</scope>
    <source>
        <strain evidence="2">MP-N11</strain>
    </source>
</reference>
<keyword evidence="1" id="KW-0472">Membrane</keyword>
<organism evidence="2 3">
    <name type="scientific">Agrocybe chaxingu</name>
    <dbReference type="NCBI Taxonomy" id="84603"/>
    <lineage>
        <taxon>Eukaryota</taxon>
        <taxon>Fungi</taxon>
        <taxon>Dikarya</taxon>
        <taxon>Basidiomycota</taxon>
        <taxon>Agaricomycotina</taxon>
        <taxon>Agaricomycetes</taxon>
        <taxon>Agaricomycetidae</taxon>
        <taxon>Agaricales</taxon>
        <taxon>Agaricineae</taxon>
        <taxon>Strophariaceae</taxon>
        <taxon>Agrocybe</taxon>
    </lineage>
</organism>
<gene>
    <name evidence="2" type="ORF">NLJ89_g4943</name>
</gene>
<keyword evidence="1" id="KW-1133">Transmembrane helix</keyword>
<dbReference type="OrthoDB" id="444631at2759"/>
<keyword evidence="3" id="KW-1185">Reference proteome</keyword>
<feature type="transmembrane region" description="Helical" evidence="1">
    <location>
        <begin position="173"/>
        <end position="199"/>
    </location>
</feature>
<feature type="transmembrane region" description="Helical" evidence="1">
    <location>
        <begin position="60"/>
        <end position="80"/>
    </location>
</feature>
<dbReference type="EMBL" id="JANKHO010000435">
    <property type="protein sequence ID" value="KAJ3509947.1"/>
    <property type="molecule type" value="Genomic_DNA"/>
</dbReference>
<feature type="transmembrane region" description="Helical" evidence="1">
    <location>
        <begin position="28"/>
        <end position="48"/>
    </location>
</feature>
<proteinExistence type="predicted"/>
<name>A0A9W8MW20_9AGAR</name>